<accession>C3MRA4</accession>
<dbReference type="OrthoDB" id="36828at2157"/>
<organism evidence="1 2">
    <name type="scientific">Saccharolobus islandicus (strain L.S.2.15 / Lassen #1)</name>
    <name type="common">Sulfolobus islandicus</name>
    <dbReference type="NCBI Taxonomy" id="429572"/>
    <lineage>
        <taxon>Archaea</taxon>
        <taxon>Thermoproteota</taxon>
        <taxon>Thermoprotei</taxon>
        <taxon>Sulfolobales</taxon>
        <taxon>Sulfolobaceae</taxon>
        <taxon>Saccharolobus</taxon>
    </lineage>
</organism>
<dbReference type="AlphaFoldDB" id="C3MRA4"/>
<dbReference type="InterPro" id="IPR008928">
    <property type="entry name" value="6-hairpin_glycosidase_sf"/>
</dbReference>
<dbReference type="Gene3D" id="1.50.10.20">
    <property type="match status" value="1"/>
</dbReference>
<evidence type="ECO:0000313" key="1">
    <source>
        <dbReference type="EMBL" id="ACP35917.1"/>
    </source>
</evidence>
<evidence type="ECO:0000313" key="2">
    <source>
        <dbReference type="Proteomes" id="UP000001747"/>
    </source>
</evidence>
<sequence>MMILNSRILDDAKFFDKPILLFFTDENCKDCDIIYSKLKELIIFSKYIGKKVDALEYIPYTIRLTRGIIPTITILTPTLDLIAVIESKDLKFIETKLREIVDQYKRKVIKGIKLEEYTPGPLEPTPSIIYETVNRVIEGYEADSRMIEVYFTYTNVYKEYLKIKDKIKYSDDLARYLLEGKGEIKIDEKYSANIAMLVNYGISSVQTLIDFIDAGSGEVYRSKRKESKGILLDEALTGNALVSEYERTLNEDYLNLSIKIAEYIKNNLQHEKGFRDIKEVDDITKIPYLEPISNSEASIFFSRLWNITGDETYKNLALKGLSSALGGSLDNPKVIARAAIAYLKLFDSIKANRYLDIIDARITIVKNNGCQDSMLYYNGKCYSKVDEIQPTTF</sequence>
<dbReference type="GO" id="GO:0005975">
    <property type="term" value="P:carbohydrate metabolic process"/>
    <property type="evidence" value="ECO:0007669"/>
    <property type="project" value="InterPro"/>
</dbReference>
<dbReference type="EMBL" id="CP001399">
    <property type="protein sequence ID" value="ACP35917.1"/>
    <property type="molecule type" value="Genomic_DNA"/>
</dbReference>
<reference evidence="1 2" key="1">
    <citation type="journal article" date="2009" name="Proc. Natl. Acad. Sci. U.S.A.">
        <title>Biogeography of the Sulfolobus islandicus pan-genome.</title>
        <authorList>
            <person name="Reno M.L."/>
            <person name="Held N.L."/>
            <person name="Fields C.J."/>
            <person name="Burke P.V."/>
            <person name="Whitaker R.J."/>
        </authorList>
    </citation>
    <scope>NUCLEOTIDE SEQUENCE [LARGE SCALE GENOMIC DNA]</scope>
    <source>
        <strain evidence="2">L.S.2.15 / Lassen #1</strain>
    </source>
</reference>
<dbReference type="GeneID" id="7807303"/>
<proteinExistence type="predicted"/>
<dbReference type="KEGG" id="sis:LS215_1922"/>
<dbReference type="RefSeq" id="WP_012713983.1">
    <property type="nucleotide sequence ID" value="NC_012589.1"/>
</dbReference>
<protein>
    <submittedName>
        <fullName evidence="1">Uncharacterized protein</fullName>
    </submittedName>
</protein>
<name>C3MRA4_SACI2</name>
<dbReference type="SUPFAM" id="SSF48208">
    <property type="entry name" value="Six-hairpin glycosidases"/>
    <property type="match status" value="1"/>
</dbReference>
<gene>
    <name evidence="1" type="ordered locus">LS215_1922</name>
</gene>
<dbReference type="Proteomes" id="UP000001747">
    <property type="component" value="Chromosome"/>
</dbReference>
<dbReference type="HOGENOM" id="CLU_712935_0_0_2"/>